<sequence length="782" mass="81851">MTGQLFGDRYQVGDTLGFGGMSEVHRGRDLRLGRDVAIKVLRADLARDPSFQIRFRREAQNAASLNHPAIVAVYDTGETTGTNGTDKVPYIVMEYVDGETLRDLLKREGPLAPKRAMEIVADVSAALDFSHRHGIVHRDIKPANIMMTRAGAVKVMDFGIARAVADGQSSVTATAAVIGTAQYLSPEQARGEAVDARSDVYSTGCVIYELITGAPPFVGDSPVAVAYQHVREDPKPPSTVRPGLPREMDAIVLKALNKNPLNRYQTAAELRADLVRALSGQAVQAPRVMDDAERTEILGSSRGGPQRVGTGVSATPPILAAPRRFTEQWEDDDDDESSRTKKIWGYVGIGAICLALLAGAILLTVKFTSGPRPIADVTVPDLKTKTQAEAARILTSYKLQIAVDPSAVPGDNADKGKVVSQNPSGGTPRQPGSTVTVKIGAGVLNVTVPNLSGLSTSEATKEIQGLGLVTAVKKVESETAQIDLVQSQDPEKNASVPPGSKVTISVGAGPTLVVFPDGLVGLQLSDAEAKLKALKLQVKPNLVDGVEPADQVVAVQEFKAGDKVSENQIVTLDVSRSSLFVMPDVSTNRPSPEDARAQLAAAGFSNQPATEEQETSNAAEVGRVIGQTPAPQTKLNKLDTTVKLTIGIERTFEVPPLVGESADAARSELAAVGYDLNQLTINESSVPAPPGQGSFVAAQLQTDGSELLVGSNIPVSTPITLTLYAPEPPPSSQSVPSFPAPSSGQPSQSDPSQSSPSQSGPSQSGPSQSGPSQSSGAPGPGG</sequence>
<dbReference type="PANTHER" id="PTHR43289:SF6">
    <property type="entry name" value="SERINE_THREONINE-PROTEIN KINASE NEKL-3"/>
    <property type="match status" value="1"/>
</dbReference>
<evidence type="ECO:0000256" key="12">
    <source>
        <dbReference type="SAM" id="Phobius"/>
    </source>
</evidence>
<dbReference type="EC" id="2.7.11.1" evidence="1"/>
<keyword evidence="12" id="KW-1133">Transmembrane helix</keyword>
<keyword evidence="5 10" id="KW-0547">Nucleotide-binding</keyword>
<evidence type="ECO:0000256" key="9">
    <source>
        <dbReference type="ARBA" id="ARBA00048679"/>
    </source>
</evidence>
<keyword evidence="6 15" id="KW-0418">Kinase</keyword>
<feature type="transmembrane region" description="Helical" evidence="12">
    <location>
        <begin position="343"/>
        <end position="365"/>
    </location>
</feature>
<keyword evidence="3" id="KW-0808">Transferase</keyword>
<dbReference type="Gene3D" id="3.30.200.20">
    <property type="entry name" value="Phosphorylase Kinase, domain 1"/>
    <property type="match status" value="1"/>
</dbReference>
<dbReference type="GO" id="GO:0004674">
    <property type="term" value="F:protein serine/threonine kinase activity"/>
    <property type="evidence" value="ECO:0007669"/>
    <property type="project" value="UniProtKB-KW"/>
</dbReference>
<dbReference type="PROSITE" id="PS00107">
    <property type="entry name" value="PROTEIN_KINASE_ATP"/>
    <property type="match status" value="1"/>
</dbReference>
<evidence type="ECO:0000256" key="2">
    <source>
        <dbReference type="ARBA" id="ARBA00022527"/>
    </source>
</evidence>
<dbReference type="EMBL" id="CP159218">
    <property type="protein sequence ID" value="XCG64085.1"/>
    <property type="molecule type" value="Genomic_DNA"/>
</dbReference>
<dbReference type="InterPro" id="IPR000719">
    <property type="entry name" value="Prot_kinase_dom"/>
</dbReference>
<dbReference type="PANTHER" id="PTHR43289">
    <property type="entry name" value="MITOGEN-ACTIVATED PROTEIN KINASE KINASE KINASE 20-RELATED"/>
    <property type="match status" value="1"/>
</dbReference>
<dbReference type="PROSITE" id="PS50011">
    <property type="entry name" value="PROTEIN_KINASE_DOM"/>
    <property type="match status" value="1"/>
</dbReference>
<proteinExistence type="predicted"/>
<evidence type="ECO:0000256" key="8">
    <source>
        <dbReference type="ARBA" id="ARBA00047899"/>
    </source>
</evidence>
<keyword evidence="12" id="KW-0472">Membrane</keyword>
<keyword evidence="4" id="KW-0677">Repeat</keyword>
<feature type="domain" description="Protein kinase" evidence="13">
    <location>
        <begin position="10"/>
        <end position="275"/>
    </location>
</feature>
<dbReference type="Gene3D" id="1.10.510.10">
    <property type="entry name" value="Transferase(Phosphotransferase) domain 1"/>
    <property type="match status" value="1"/>
</dbReference>
<dbReference type="FunFam" id="1.10.510.10:FF:000021">
    <property type="entry name" value="Serine/threonine protein kinase"/>
    <property type="match status" value="1"/>
</dbReference>
<evidence type="ECO:0000259" key="13">
    <source>
        <dbReference type="PROSITE" id="PS50011"/>
    </source>
</evidence>
<dbReference type="GO" id="GO:0005524">
    <property type="term" value="F:ATP binding"/>
    <property type="evidence" value="ECO:0007669"/>
    <property type="project" value="UniProtKB-UniRule"/>
</dbReference>
<dbReference type="InterPro" id="IPR008271">
    <property type="entry name" value="Ser/Thr_kinase_AS"/>
</dbReference>
<evidence type="ECO:0000256" key="10">
    <source>
        <dbReference type="PROSITE-ProRule" id="PRU10141"/>
    </source>
</evidence>
<dbReference type="GO" id="GO:0045717">
    <property type="term" value="P:negative regulation of fatty acid biosynthetic process"/>
    <property type="evidence" value="ECO:0007669"/>
    <property type="project" value="UniProtKB-ARBA"/>
</dbReference>
<evidence type="ECO:0000256" key="5">
    <source>
        <dbReference type="ARBA" id="ARBA00022741"/>
    </source>
</evidence>
<dbReference type="SUPFAM" id="SSF56112">
    <property type="entry name" value="Protein kinase-like (PK-like)"/>
    <property type="match status" value="1"/>
</dbReference>
<dbReference type="PROSITE" id="PS00108">
    <property type="entry name" value="PROTEIN_KINASE_ST"/>
    <property type="match status" value="1"/>
</dbReference>
<evidence type="ECO:0000259" key="14">
    <source>
        <dbReference type="PROSITE" id="PS51178"/>
    </source>
</evidence>
<dbReference type="Pfam" id="PF00069">
    <property type="entry name" value="Pkinase"/>
    <property type="match status" value="1"/>
</dbReference>
<feature type="binding site" evidence="10">
    <location>
        <position position="39"/>
    </location>
    <ligand>
        <name>ATP</name>
        <dbReference type="ChEBI" id="CHEBI:30616"/>
    </ligand>
</feature>
<accession>A0AAU8DS18</accession>
<evidence type="ECO:0000256" key="7">
    <source>
        <dbReference type="ARBA" id="ARBA00022840"/>
    </source>
</evidence>
<dbReference type="SMART" id="SM00220">
    <property type="entry name" value="S_TKc"/>
    <property type="match status" value="1"/>
</dbReference>
<feature type="region of interest" description="Disordered" evidence="11">
    <location>
        <begin position="722"/>
        <end position="782"/>
    </location>
</feature>
<feature type="compositionally biased region" description="Polar residues" evidence="11">
    <location>
        <begin position="419"/>
        <end position="434"/>
    </location>
</feature>
<gene>
    <name evidence="15" type="primary">pknB</name>
    <name evidence="15" type="ORF">ABLG96_01695</name>
</gene>
<dbReference type="CDD" id="cd06577">
    <property type="entry name" value="PASTA_pknB"/>
    <property type="match status" value="4"/>
</dbReference>
<comment type="catalytic activity">
    <reaction evidence="8">
        <text>L-threonyl-[protein] + ATP = O-phospho-L-threonyl-[protein] + ADP + H(+)</text>
        <dbReference type="Rhea" id="RHEA:46608"/>
        <dbReference type="Rhea" id="RHEA-COMP:11060"/>
        <dbReference type="Rhea" id="RHEA-COMP:11605"/>
        <dbReference type="ChEBI" id="CHEBI:15378"/>
        <dbReference type="ChEBI" id="CHEBI:30013"/>
        <dbReference type="ChEBI" id="CHEBI:30616"/>
        <dbReference type="ChEBI" id="CHEBI:61977"/>
        <dbReference type="ChEBI" id="CHEBI:456216"/>
        <dbReference type="EC" id="2.7.11.1"/>
    </reaction>
</comment>
<reference evidence="15" key="1">
    <citation type="submission" date="2024-05" db="EMBL/GenBank/DDBJ databases">
        <authorList>
            <person name="Cai S.Y."/>
            <person name="Jin L.M."/>
            <person name="Li H.R."/>
        </authorList>
    </citation>
    <scope>NUCLEOTIDE SEQUENCE</scope>
    <source>
        <strain evidence="15">A5-74</strain>
    </source>
</reference>
<dbReference type="InterPro" id="IPR017441">
    <property type="entry name" value="Protein_kinase_ATP_BS"/>
</dbReference>
<evidence type="ECO:0000256" key="1">
    <source>
        <dbReference type="ARBA" id="ARBA00012513"/>
    </source>
</evidence>
<keyword evidence="7 10" id="KW-0067">ATP-binding</keyword>
<dbReference type="PROSITE" id="PS51178">
    <property type="entry name" value="PASTA"/>
    <property type="match status" value="3"/>
</dbReference>
<dbReference type="RefSeq" id="WP_353649699.1">
    <property type="nucleotide sequence ID" value="NZ_CP159218.1"/>
</dbReference>
<comment type="catalytic activity">
    <reaction evidence="9">
        <text>L-seryl-[protein] + ATP = O-phospho-L-seryl-[protein] + ADP + H(+)</text>
        <dbReference type="Rhea" id="RHEA:17989"/>
        <dbReference type="Rhea" id="RHEA-COMP:9863"/>
        <dbReference type="Rhea" id="RHEA-COMP:11604"/>
        <dbReference type="ChEBI" id="CHEBI:15378"/>
        <dbReference type="ChEBI" id="CHEBI:29999"/>
        <dbReference type="ChEBI" id="CHEBI:30616"/>
        <dbReference type="ChEBI" id="CHEBI:83421"/>
        <dbReference type="ChEBI" id="CHEBI:456216"/>
        <dbReference type="EC" id="2.7.11.1"/>
    </reaction>
</comment>
<evidence type="ECO:0000313" key="15">
    <source>
        <dbReference type="EMBL" id="XCG64085.1"/>
    </source>
</evidence>
<feature type="region of interest" description="Disordered" evidence="11">
    <location>
        <begin position="408"/>
        <end position="434"/>
    </location>
</feature>
<feature type="domain" description="PASTA" evidence="14">
    <location>
        <begin position="442"/>
        <end position="508"/>
    </location>
</feature>
<dbReference type="SMART" id="SM00740">
    <property type="entry name" value="PASTA"/>
    <property type="match status" value="4"/>
</dbReference>
<evidence type="ECO:0000256" key="6">
    <source>
        <dbReference type="ARBA" id="ARBA00022777"/>
    </source>
</evidence>
<feature type="domain" description="PASTA" evidence="14">
    <location>
        <begin position="576"/>
        <end position="648"/>
    </location>
</feature>
<evidence type="ECO:0000256" key="11">
    <source>
        <dbReference type="SAM" id="MobiDB-lite"/>
    </source>
</evidence>
<name>A0AAU8DS18_9ACTN</name>
<organism evidence="15">
    <name type="scientific">Nakamurella sp. A5-74</name>
    <dbReference type="NCBI Taxonomy" id="3158264"/>
    <lineage>
        <taxon>Bacteria</taxon>
        <taxon>Bacillati</taxon>
        <taxon>Actinomycetota</taxon>
        <taxon>Actinomycetes</taxon>
        <taxon>Nakamurellales</taxon>
        <taxon>Nakamurellaceae</taxon>
        <taxon>Nakamurella</taxon>
    </lineage>
</organism>
<evidence type="ECO:0000256" key="3">
    <source>
        <dbReference type="ARBA" id="ARBA00022679"/>
    </source>
</evidence>
<dbReference type="Pfam" id="PF03793">
    <property type="entry name" value="PASTA"/>
    <property type="match status" value="4"/>
</dbReference>
<dbReference type="InterPro" id="IPR005543">
    <property type="entry name" value="PASTA_dom"/>
</dbReference>
<dbReference type="CDD" id="cd14014">
    <property type="entry name" value="STKc_PknB_like"/>
    <property type="match status" value="1"/>
</dbReference>
<dbReference type="InterPro" id="IPR011009">
    <property type="entry name" value="Kinase-like_dom_sf"/>
</dbReference>
<dbReference type="NCBIfam" id="NF033483">
    <property type="entry name" value="PknB_PASTA_kin"/>
    <property type="match status" value="1"/>
</dbReference>
<evidence type="ECO:0000256" key="4">
    <source>
        <dbReference type="ARBA" id="ARBA00022737"/>
    </source>
</evidence>
<dbReference type="AlphaFoldDB" id="A0AAU8DS18"/>
<keyword evidence="12" id="KW-0812">Transmembrane</keyword>
<keyword evidence="2" id="KW-0723">Serine/threonine-protein kinase</keyword>
<protein>
    <recommendedName>
        <fullName evidence="1">non-specific serine/threonine protein kinase</fullName>
        <ecNumber evidence="1">2.7.11.1</ecNumber>
    </recommendedName>
</protein>
<feature type="domain" description="PASTA" evidence="14">
    <location>
        <begin position="370"/>
        <end position="441"/>
    </location>
</feature>
<dbReference type="Gene3D" id="3.30.10.20">
    <property type="match status" value="4"/>
</dbReference>
<feature type="compositionally biased region" description="Low complexity" evidence="11">
    <location>
        <begin position="732"/>
        <end position="782"/>
    </location>
</feature>
<dbReference type="FunFam" id="3.30.200.20:FF:000035">
    <property type="entry name" value="Serine/threonine protein kinase Stk1"/>
    <property type="match status" value="1"/>
</dbReference>